<evidence type="ECO:0000256" key="1">
    <source>
        <dbReference type="SAM" id="SignalP"/>
    </source>
</evidence>
<reference evidence="3 4" key="1">
    <citation type="submission" date="2020-04" db="EMBL/GenBank/DDBJ databases">
        <authorList>
            <person name="Yin C."/>
        </authorList>
    </citation>
    <scope>NUCLEOTIDE SEQUENCE [LARGE SCALE GENOMIC DNA]</scope>
    <source>
        <strain evidence="3 4">Ae27</strain>
    </source>
</reference>
<dbReference type="InterPro" id="IPR050553">
    <property type="entry name" value="Thioredoxin_ResA/DsbE_sf"/>
</dbReference>
<dbReference type="PANTHER" id="PTHR42852">
    <property type="entry name" value="THIOL:DISULFIDE INTERCHANGE PROTEIN DSBE"/>
    <property type="match status" value="1"/>
</dbReference>
<dbReference type="AlphaFoldDB" id="A0A847RKT3"/>
<feature type="domain" description="Thioredoxin" evidence="2">
    <location>
        <begin position="335"/>
        <end position="492"/>
    </location>
</feature>
<dbReference type="PANTHER" id="PTHR42852:SF17">
    <property type="entry name" value="THIOREDOXIN-LIKE PROTEIN HI_1115"/>
    <property type="match status" value="1"/>
</dbReference>
<dbReference type="Gene3D" id="3.40.30.10">
    <property type="entry name" value="Glutaredoxin"/>
    <property type="match status" value="1"/>
</dbReference>
<keyword evidence="1" id="KW-0732">Signal</keyword>
<dbReference type="Pfam" id="PF00578">
    <property type="entry name" value="AhpC-TSA"/>
    <property type="match status" value="1"/>
</dbReference>
<dbReference type="CDD" id="cd02966">
    <property type="entry name" value="TlpA_like_family"/>
    <property type="match status" value="1"/>
</dbReference>
<accession>A0A847RKT3</accession>
<dbReference type="GO" id="GO:0016209">
    <property type="term" value="F:antioxidant activity"/>
    <property type="evidence" value="ECO:0007669"/>
    <property type="project" value="InterPro"/>
</dbReference>
<dbReference type="InterPro" id="IPR013766">
    <property type="entry name" value="Thioredoxin_domain"/>
</dbReference>
<protein>
    <submittedName>
        <fullName evidence="3">TlpA family protein disulfide reductase</fullName>
    </submittedName>
</protein>
<evidence type="ECO:0000313" key="4">
    <source>
        <dbReference type="Proteomes" id="UP000570474"/>
    </source>
</evidence>
<proteinExistence type="predicted"/>
<organism evidence="3 4">
    <name type="scientific">Chitinophaga varians</name>
    <dbReference type="NCBI Taxonomy" id="2202339"/>
    <lineage>
        <taxon>Bacteria</taxon>
        <taxon>Pseudomonadati</taxon>
        <taxon>Bacteroidota</taxon>
        <taxon>Chitinophagia</taxon>
        <taxon>Chitinophagales</taxon>
        <taxon>Chitinophagaceae</taxon>
        <taxon>Chitinophaga</taxon>
    </lineage>
</organism>
<evidence type="ECO:0000313" key="3">
    <source>
        <dbReference type="EMBL" id="NLR67619.1"/>
    </source>
</evidence>
<feature type="chain" id="PRO_5033063495" evidence="1">
    <location>
        <begin position="27"/>
        <end position="494"/>
    </location>
</feature>
<keyword evidence="4" id="KW-1185">Reference proteome</keyword>
<dbReference type="InterPro" id="IPR036249">
    <property type="entry name" value="Thioredoxin-like_sf"/>
</dbReference>
<gene>
    <name evidence="3" type="ORF">HGH92_25165</name>
</gene>
<feature type="signal peptide" evidence="1">
    <location>
        <begin position="1"/>
        <end position="26"/>
    </location>
</feature>
<name>A0A847RKT3_9BACT</name>
<dbReference type="EMBL" id="JABAIA010000003">
    <property type="protein sequence ID" value="NLR67619.1"/>
    <property type="molecule type" value="Genomic_DNA"/>
</dbReference>
<dbReference type="SUPFAM" id="SSF52833">
    <property type="entry name" value="Thioredoxin-like"/>
    <property type="match status" value="1"/>
</dbReference>
<dbReference type="RefSeq" id="WP_168873568.1">
    <property type="nucleotide sequence ID" value="NZ_JABAIA010000003.1"/>
</dbReference>
<evidence type="ECO:0000259" key="2">
    <source>
        <dbReference type="PROSITE" id="PS51352"/>
    </source>
</evidence>
<sequence length="494" mass="55943">MRKKDMKRKTGLLGVSLLFCGMAVMAQSQEQYRNADPKELIKRTDLTEQQLSDIQRYYQFSLKDIKKGEELQQLLLQKYPKGEAARLVAYHKVTATKTLADLTAASESFLKAFPYEEWKKAPNRQEFIYYSVHRGLGTAYMDTRQFDKLVTFCTPLNFKTENEIYRWNVMRAFVFKTVGYDTLSRISTPVINELIKKVGDRSYEEAGVFNREQAAANASEQLDNQLGTHISLLYARKQYAAAKDYFRYLSAKGAYANADLNSIHLSIMQQTGDQQAMLPFLENCTKANAMTAGMMDTLKTLFTANNKTPGAFDSYLASLKSGKDKDELEATVKSHMTHQEYVPFALEDADGNTVRSSEWGDKIVVLDFWATWCKPCISAFPGMQMLVDKYAADPQVAVYMVGTMQNGDYKAKSVGYVKKEGFRFHLLHDAVNKKTGEQDAVFKTFVPFFQSSAIPRKVILKDGVMRYTAEGYSGSPSKLADELSYAIELLKAEK</sequence>
<dbReference type="Proteomes" id="UP000570474">
    <property type="component" value="Unassembled WGS sequence"/>
</dbReference>
<dbReference type="PROSITE" id="PS51352">
    <property type="entry name" value="THIOREDOXIN_2"/>
    <property type="match status" value="1"/>
</dbReference>
<comment type="caution">
    <text evidence="3">The sequence shown here is derived from an EMBL/GenBank/DDBJ whole genome shotgun (WGS) entry which is preliminary data.</text>
</comment>
<dbReference type="InterPro" id="IPR000866">
    <property type="entry name" value="AhpC/TSA"/>
</dbReference>
<dbReference type="GO" id="GO:0016491">
    <property type="term" value="F:oxidoreductase activity"/>
    <property type="evidence" value="ECO:0007669"/>
    <property type="project" value="InterPro"/>
</dbReference>